<dbReference type="RefSeq" id="WP_051909535.1">
    <property type="nucleotide sequence ID" value="NZ_HG938353.1"/>
</dbReference>
<sequence length="249" mass="27617">MPRPDFSAFLGLTRSLLIYYGQPWRRSSLKRFYADLIRKGDLVFDIGAHAGSRSRTLLSLGAQIVALEPQPVFADFIARSFAGEELTLLRKAVGKEPGKVDLHISSRHPTVTSISSSWISKVGKTSGFRNVTWDRVERVEMTTLDALIEEYGLPAFCKIDVEGAEADIIAGLHQPIPLIAFEYIPATMEIAEEAVGYLGKLGPYRFNRVEGERHRFVHHEWIAADAMLAEIAGLSGQTSSGDIYARLKP</sequence>
<dbReference type="PANTHER" id="PTHR34203:SF15">
    <property type="entry name" value="SLL1173 PROTEIN"/>
    <property type="match status" value="1"/>
</dbReference>
<dbReference type="GO" id="GO:0032259">
    <property type="term" value="P:methylation"/>
    <property type="evidence" value="ECO:0007669"/>
    <property type="project" value="UniProtKB-KW"/>
</dbReference>
<organism evidence="2 3">
    <name type="scientific">Neorhizobium galegae bv. orientalis str. HAMBI 540</name>
    <dbReference type="NCBI Taxonomy" id="1028800"/>
    <lineage>
        <taxon>Bacteria</taxon>
        <taxon>Pseudomonadati</taxon>
        <taxon>Pseudomonadota</taxon>
        <taxon>Alphaproteobacteria</taxon>
        <taxon>Hyphomicrobiales</taxon>
        <taxon>Rhizobiaceae</taxon>
        <taxon>Rhizobium/Agrobacterium group</taxon>
        <taxon>Neorhizobium</taxon>
    </lineage>
</organism>
<keyword evidence="2" id="KW-0808">Transferase</keyword>
<dbReference type="PANTHER" id="PTHR34203">
    <property type="entry name" value="METHYLTRANSFERASE, FKBM FAMILY PROTEIN"/>
    <property type="match status" value="1"/>
</dbReference>
<dbReference type="EMBL" id="HG938353">
    <property type="protein sequence ID" value="CDN50125.1"/>
    <property type="molecule type" value="Genomic_DNA"/>
</dbReference>
<evidence type="ECO:0000313" key="3">
    <source>
        <dbReference type="Proteomes" id="UP000028181"/>
    </source>
</evidence>
<evidence type="ECO:0000313" key="2">
    <source>
        <dbReference type="EMBL" id="CDN50125.1"/>
    </source>
</evidence>
<accession>A0A068SYC5</accession>
<gene>
    <name evidence="2" type="ORF">RG540_CH39750</name>
</gene>
<evidence type="ECO:0000259" key="1">
    <source>
        <dbReference type="Pfam" id="PF05050"/>
    </source>
</evidence>
<dbReference type="PATRIC" id="fig|1028800.3.peg.4035"/>
<dbReference type="AlphaFoldDB" id="A0A068SYC5"/>
<dbReference type="GO" id="GO:0008168">
    <property type="term" value="F:methyltransferase activity"/>
    <property type="evidence" value="ECO:0007669"/>
    <property type="project" value="UniProtKB-KW"/>
</dbReference>
<keyword evidence="3" id="KW-1185">Reference proteome</keyword>
<keyword evidence="2" id="KW-0489">Methyltransferase</keyword>
<dbReference type="InterPro" id="IPR052514">
    <property type="entry name" value="SAM-dependent_MTase"/>
</dbReference>
<dbReference type="KEGG" id="ngg:RG540_CH39750"/>
<proteinExistence type="predicted"/>
<name>A0A068SYC5_NEOGA</name>
<dbReference type="NCBIfam" id="TIGR01444">
    <property type="entry name" value="fkbM_fam"/>
    <property type="match status" value="1"/>
</dbReference>
<dbReference type="GeneID" id="24258023"/>
<dbReference type="SUPFAM" id="SSF53335">
    <property type="entry name" value="S-adenosyl-L-methionine-dependent methyltransferases"/>
    <property type="match status" value="1"/>
</dbReference>
<dbReference type="OrthoDB" id="9814604at2"/>
<dbReference type="Pfam" id="PF05050">
    <property type="entry name" value="Methyltransf_21"/>
    <property type="match status" value="1"/>
</dbReference>
<dbReference type="InterPro" id="IPR029063">
    <property type="entry name" value="SAM-dependent_MTases_sf"/>
</dbReference>
<reference evidence="3" key="1">
    <citation type="journal article" date="2014" name="BMC Genomics">
        <title>Genome sequencing of two Neorhizobium galegae strains reveals a noeT gene responsible for the unusual acetylation of the nodulation factors.</title>
        <authorList>
            <person name="Osterman J."/>
            <person name="Marsh J."/>
            <person name="Laine P.K."/>
            <person name="Zeng Z."/>
            <person name="Alatalo E."/>
            <person name="Sullivan J.T."/>
            <person name="Young J.P."/>
            <person name="Thomas-Oates J."/>
            <person name="Paulin L."/>
            <person name="Lindstrom K."/>
        </authorList>
    </citation>
    <scope>NUCLEOTIDE SEQUENCE [LARGE SCALE GENOMIC DNA]</scope>
    <source>
        <strain evidence="3">HAMBI 540</strain>
    </source>
</reference>
<feature type="domain" description="Methyltransferase FkbM" evidence="1">
    <location>
        <begin position="45"/>
        <end position="171"/>
    </location>
</feature>
<dbReference type="HOGENOM" id="CLU_095342_0_0_5"/>
<dbReference type="eggNOG" id="COG2520">
    <property type="taxonomic scope" value="Bacteria"/>
</dbReference>
<dbReference type="Gene3D" id="3.40.50.150">
    <property type="entry name" value="Vaccinia Virus protein VP39"/>
    <property type="match status" value="1"/>
</dbReference>
<protein>
    <submittedName>
        <fullName evidence="2">Methyltransferase FkbM family</fullName>
    </submittedName>
</protein>
<dbReference type="Proteomes" id="UP000028181">
    <property type="component" value="Chromosome I"/>
</dbReference>
<dbReference type="InterPro" id="IPR006342">
    <property type="entry name" value="FkbM_mtfrase"/>
</dbReference>